<evidence type="ECO:0000313" key="4">
    <source>
        <dbReference type="Proteomes" id="UP000018454"/>
    </source>
</evidence>
<comment type="caution">
    <text evidence="3">The sequence shown here is derived from an EMBL/GenBank/DDBJ whole genome shotgun (WGS) entry which is preliminary data.</text>
</comment>
<accession>F1YS96</accession>
<evidence type="ECO:0000256" key="1">
    <source>
        <dbReference type="SAM" id="MobiDB-lite"/>
    </source>
</evidence>
<reference evidence="3 4" key="1">
    <citation type="journal article" date="2011" name="Science">
        <title>Drosophila microbiome modulates host developmental and metabolic homeostasis via insulin signaling.</title>
        <authorList>
            <person name="Shin S.C."/>
            <person name="Kim S.H."/>
            <person name="You H."/>
            <person name="Kim B."/>
            <person name="Kim A.C."/>
            <person name="Lee K.A."/>
            <person name="Yoon J.H."/>
            <person name="Ryu J.H."/>
            <person name="Lee W.J."/>
        </authorList>
    </citation>
    <scope>NUCLEOTIDE SEQUENCE [LARGE SCALE GENOMIC DNA]</scope>
    <source>
        <strain evidence="3 4">DM001</strain>
    </source>
</reference>
<proteinExistence type="predicted"/>
<dbReference type="AlphaFoldDB" id="F1YS96"/>
<feature type="region of interest" description="Disordered" evidence="1">
    <location>
        <begin position="1"/>
        <end position="22"/>
    </location>
</feature>
<feature type="domain" description="DUF927" evidence="2">
    <location>
        <begin position="76"/>
        <end position="352"/>
    </location>
</feature>
<evidence type="ECO:0000313" key="3">
    <source>
        <dbReference type="EMBL" id="EGE48431.1"/>
    </source>
</evidence>
<dbReference type="Pfam" id="PF06048">
    <property type="entry name" value="DUF927"/>
    <property type="match status" value="1"/>
</dbReference>
<dbReference type="Proteomes" id="UP000018454">
    <property type="component" value="Unassembled WGS sequence"/>
</dbReference>
<feature type="compositionally biased region" description="Low complexity" evidence="1">
    <location>
        <begin position="1"/>
        <end position="17"/>
    </location>
</feature>
<dbReference type="InterPro" id="IPR009270">
    <property type="entry name" value="DUF927"/>
</dbReference>
<dbReference type="EMBL" id="AEUP01000018">
    <property type="protein sequence ID" value="EGE48431.1"/>
    <property type="molecule type" value="Genomic_DNA"/>
</dbReference>
<organism evidence="3 4">
    <name type="scientific">Acetobacter pomorum DM001</name>
    <dbReference type="NCBI Taxonomy" id="945681"/>
    <lineage>
        <taxon>Bacteria</taxon>
        <taxon>Pseudomonadati</taxon>
        <taxon>Pseudomonadota</taxon>
        <taxon>Alphaproteobacteria</taxon>
        <taxon>Acetobacterales</taxon>
        <taxon>Acetobacteraceae</taxon>
        <taxon>Acetobacter</taxon>
    </lineage>
</organism>
<name>F1YS96_9PROT</name>
<gene>
    <name evidence="3" type="ORF">APO_0786</name>
</gene>
<evidence type="ECO:0000259" key="2">
    <source>
        <dbReference type="Pfam" id="PF06048"/>
    </source>
</evidence>
<sequence length="659" mass="71143">MPCQKSSMETGTMSSEMNHTQATTGRESVRAAIESAKVVNLDIGKGKKSSQRKPSGKRVESPCGQFFCDAFGLFKKAADSSKTDMKLSGPIEVLAETRGPDGTGWGLLLAWQDRDNQRHEQAFPRAMFAGDCAELRSQLADGGLTLASGPAAKAAFAAFLSSISSTERARSVPRIGWHTLKGGMTYVLPDATYGNTSERVVLQTTDPETDLFGVAGALEEWKQHIGFLCRGNSRLVLAASAAFSAPLLGLLGLDGGGVSFFGASRTGKSTSLLVAASVCGGTPEAGARGYARSWRSTSNGLESVALASCDALLPMDEIGQLDPKEIGDVAYMIANGQGKVRASRTGAARAVARWRVLFLSTGEKTLDDVNREAGRATKAGMEVRYCDVPADAGSGMGLFENTHHLDSPGEFADHLADACGKFYGTPFRAFLTHLTERMTQEGIRPLRERLLERLETIASGYLANWPQSSGQVRSVARRFAMIAIGGELATSFGLTGWDTDTAEVLVGMCFGDWLRARGTSGRREDEQAVQQLRDFIARNGSARFADWVDKNPEELPDTWDEGKPPPERYRIQNQAGWRRWLKTQDGRWGWCYMLTSSGMREAMAGLNMKDATKVLVDRGVLIPDTQGKTSRPERPPGQAGQIRLYVVAGNILALSAGNE</sequence>
<protein>
    <recommendedName>
        <fullName evidence="2">DUF927 domain-containing protein</fullName>
    </recommendedName>
</protein>